<evidence type="ECO:0000259" key="8">
    <source>
        <dbReference type="PROSITE" id="PS50850"/>
    </source>
</evidence>
<feature type="transmembrane region" description="Helical" evidence="7">
    <location>
        <begin position="263"/>
        <end position="284"/>
    </location>
</feature>
<evidence type="ECO:0000256" key="5">
    <source>
        <dbReference type="ARBA" id="ARBA00022989"/>
    </source>
</evidence>
<feature type="transmembrane region" description="Helical" evidence="7">
    <location>
        <begin position="341"/>
        <end position="361"/>
    </location>
</feature>
<dbReference type="InParanoid" id="A9UWD1"/>
<evidence type="ECO:0000256" key="1">
    <source>
        <dbReference type="ARBA" id="ARBA00004141"/>
    </source>
</evidence>
<dbReference type="RefSeq" id="XP_001744797.1">
    <property type="nucleotide sequence ID" value="XM_001744745.1"/>
</dbReference>
<feature type="transmembrane region" description="Helical" evidence="7">
    <location>
        <begin position="57"/>
        <end position="76"/>
    </location>
</feature>
<dbReference type="InterPro" id="IPR036259">
    <property type="entry name" value="MFS_trans_sf"/>
</dbReference>
<dbReference type="KEGG" id="mbr:MONBRDRAFT_15943"/>
<dbReference type="FunCoup" id="A9UWD1">
    <property type="interactions" value="111"/>
</dbReference>
<dbReference type="PRINTS" id="PR00171">
    <property type="entry name" value="SUGRTRNSPORT"/>
</dbReference>
<feature type="non-terminal residue" evidence="9">
    <location>
        <position position="1"/>
    </location>
</feature>
<dbReference type="Proteomes" id="UP000001357">
    <property type="component" value="Unassembled WGS sequence"/>
</dbReference>
<comment type="subcellular location">
    <subcellularLocation>
        <location evidence="1">Membrane</location>
        <topology evidence="1">Multi-pass membrane protein</topology>
    </subcellularLocation>
</comment>
<keyword evidence="10" id="KW-1185">Reference proteome</keyword>
<dbReference type="InterPro" id="IPR003663">
    <property type="entry name" value="Sugar/inositol_transpt"/>
</dbReference>
<protein>
    <recommendedName>
        <fullName evidence="8">Major facilitator superfamily (MFS) profile domain-containing protein</fullName>
    </recommendedName>
</protein>
<dbReference type="GO" id="GO:1904659">
    <property type="term" value="P:D-glucose transmembrane transport"/>
    <property type="evidence" value="ECO:0000318"/>
    <property type="project" value="GO_Central"/>
</dbReference>
<dbReference type="EMBL" id="CH991547">
    <property type="protein sequence ID" value="EDQ90746.1"/>
    <property type="molecule type" value="Genomic_DNA"/>
</dbReference>
<dbReference type="Gene3D" id="1.20.1250.20">
    <property type="entry name" value="MFS general substrate transporter like domains"/>
    <property type="match status" value="3"/>
</dbReference>
<dbReference type="GO" id="GO:0055056">
    <property type="term" value="F:D-glucose transmembrane transporter activity"/>
    <property type="evidence" value="ECO:0000318"/>
    <property type="project" value="GO_Central"/>
</dbReference>
<dbReference type="PROSITE" id="PS50850">
    <property type="entry name" value="MFS"/>
    <property type="match status" value="1"/>
</dbReference>
<evidence type="ECO:0000313" key="10">
    <source>
        <dbReference type="Proteomes" id="UP000001357"/>
    </source>
</evidence>
<keyword evidence="4 7" id="KW-0812">Transmembrane</keyword>
<dbReference type="OMA" id="APMYCTE"/>
<keyword evidence="5 7" id="KW-1133">Transmembrane helix</keyword>
<feature type="transmembrane region" description="Helical" evidence="7">
    <location>
        <begin position="145"/>
        <end position="166"/>
    </location>
</feature>
<dbReference type="GeneID" id="5889963"/>
<dbReference type="InterPro" id="IPR050820">
    <property type="entry name" value="MFS_Sugar_Transporter"/>
</dbReference>
<evidence type="ECO:0000256" key="7">
    <source>
        <dbReference type="SAM" id="Phobius"/>
    </source>
</evidence>
<feature type="domain" description="Major facilitator superfamily (MFS) profile" evidence="8">
    <location>
        <begin position="1"/>
        <end position="395"/>
    </location>
</feature>
<dbReference type="GO" id="GO:0016020">
    <property type="term" value="C:membrane"/>
    <property type="evidence" value="ECO:0000318"/>
    <property type="project" value="GO_Central"/>
</dbReference>
<feature type="transmembrane region" description="Helical" evidence="7">
    <location>
        <begin position="304"/>
        <end position="329"/>
    </location>
</feature>
<accession>A9UWD1</accession>
<keyword evidence="3" id="KW-0813">Transport</keyword>
<evidence type="ECO:0000256" key="4">
    <source>
        <dbReference type="ARBA" id="ARBA00022692"/>
    </source>
</evidence>
<dbReference type="STRING" id="81824.A9UWD1"/>
<dbReference type="PANTHER" id="PTHR48023">
    <property type="entry name" value="D-XYLOSE-PROTON SYMPORTER-LIKE 2"/>
    <property type="match status" value="1"/>
</dbReference>
<evidence type="ECO:0000256" key="3">
    <source>
        <dbReference type="ARBA" id="ARBA00022448"/>
    </source>
</evidence>
<feature type="transmembrane region" description="Helical" evidence="7">
    <location>
        <begin position="373"/>
        <end position="391"/>
    </location>
</feature>
<feature type="transmembrane region" description="Helical" evidence="7">
    <location>
        <begin position="30"/>
        <end position="50"/>
    </location>
</feature>
<evidence type="ECO:0000256" key="2">
    <source>
        <dbReference type="ARBA" id="ARBA00010992"/>
    </source>
</evidence>
<dbReference type="InterPro" id="IPR020846">
    <property type="entry name" value="MFS_dom"/>
</dbReference>
<dbReference type="InterPro" id="IPR005828">
    <property type="entry name" value="MFS_sugar_transport-like"/>
</dbReference>
<dbReference type="Pfam" id="PF00083">
    <property type="entry name" value="Sugar_tr"/>
    <property type="match status" value="2"/>
</dbReference>
<reference evidence="9 10" key="1">
    <citation type="journal article" date="2008" name="Nature">
        <title>The genome of the choanoflagellate Monosiga brevicollis and the origin of metazoans.</title>
        <authorList>
            <consortium name="JGI Sequencing"/>
            <person name="King N."/>
            <person name="Westbrook M.J."/>
            <person name="Young S.L."/>
            <person name="Kuo A."/>
            <person name="Abedin M."/>
            <person name="Chapman J."/>
            <person name="Fairclough S."/>
            <person name="Hellsten U."/>
            <person name="Isogai Y."/>
            <person name="Letunic I."/>
            <person name="Marr M."/>
            <person name="Pincus D."/>
            <person name="Putnam N."/>
            <person name="Rokas A."/>
            <person name="Wright K.J."/>
            <person name="Zuzow R."/>
            <person name="Dirks W."/>
            <person name="Good M."/>
            <person name="Goodstein D."/>
            <person name="Lemons D."/>
            <person name="Li W."/>
            <person name="Lyons J.B."/>
            <person name="Morris A."/>
            <person name="Nichols S."/>
            <person name="Richter D.J."/>
            <person name="Salamov A."/>
            <person name="Bork P."/>
            <person name="Lim W.A."/>
            <person name="Manning G."/>
            <person name="Miller W.T."/>
            <person name="McGinnis W."/>
            <person name="Shapiro H."/>
            <person name="Tjian R."/>
            <person name="Grigoriev I.V."/>
            <person name="Rokhsar D."/>
        </authorList>
    </citation>
    <scope>NUCLEOTIDE SEQUENCE [LARGE SCALE GENOMIC DNA]</scope>
    <source>
        <strain evidence="10">MX1 / ATCC 50154</strain>
    </source>
</reference>
<name>A9UWD1_MONBE</name>
<dbReference type="PANTHER" id="PTHR48023:SF4">
    <property type="entry name" value="D-XYLOSE-PROTON SYMPORTER-LIKE 2"/>
    <property type="match status" value="1"/>
</dbReference>
<gene>
    <name evidence="9" type="ORF">MONBRDRAFT_15943</name>
</gene>
<feature type="transmembrane region" description="Helical" evidence="7">
    <location>
        <begin position="116"/>
        <end position="139"/>
    </location>
</feature>
<dbReference type="eggNOG" id="KOG0254">
    <property type="taxonomic scope" value="Eukaryota"/>
</dbReference>
<evidence type="ECO:0000256" key="6">
    <source>
        <dbReference type="ARBA" id="ARBA00023136"/>
    </source>
</evidence>
<evidence type="ECO:0000313" key="9">
    <source>
        <dbReference type="EMBL" id="EDQ90746.1"/>
    </source>
</evidence>
<proteinExistence type="inferred from homology"/>
<keyword evidence="6 7" id="KW-0472">Membrane</keyword>
<organism evidence="9 10">
    <name type="scientific">Monosiga brevicollis</name>
    <name type="common">Choanoflagellate</name>
    <dbReference type="NCBI Taxonomy" id="81824"/>
    <lineage>
        <taxon>Eukaryota</taxon>
        <taxon>Choanoflagellata</taxon>
        <taxon>Craspedida</taxon>
        <taxon>Salpingoecidae</taxon>
        <taxon>Monosiga</taxon>
    </lineage>
</organism>
<feature type="transmembrane region" description="Helical" evidence="7">
    <location>
        <begin position="82"/>
        <end position="104"/>
    </location>
</feature>
<dbReference type="SUPFAM" id="SSF103473">
    <property type="entry name" value="MFS general substrate transporter"/>
    <property type="match status" value="1"/>
</dbReference>
<sequence>LIASYDIGIISGALLQLDEKYTLTDLQEELVVSLMLVGAIIASLVGGFIVDWGGRRTVIVVNAAVFALGAIILAASNNLGTLYFGRVVVGFAVSLSAVSEVIYISEIAPAQSRGALVSLNEMGITLGILVSYIINYALIDTREGWRYMFGISIVPAIIQGVGMLFLPRSPRWLLLRGHREEVRGVPTSLCVIFFHVPTAQIIETANEQQSKVSLSALLTDPILRKCLLIGCALTLLQQFTGQPTVLYYGSTLFKAAGFASDRAATLANMIIGIVKVLATAVALVKVDRLGIGEQAEYDSPAVKWTSLLCMLVFVIAYAFSYGPVSWLVLSELFPDDVRGRAVSIATVFNWLGNLLVSLTFLSLMDGIGFSGTFFLYAAIGVLAFFFVLVVVPETKGKSLEEVQEMMRVRGVGLDGT</sequence>
<comment type="similarity">
    <text evidence="2">Belongs to the major facilitator superfamily. Sugar transporter (TC 2.A.1.1) family.</text>
</comment>
<dbReference type="AlphaFoldDB" id="A9UWD1"/>